<evidence type="ECO:0000256" key="9">
    <source>
        <dbReference type="ARBA" id="ARBA00023273"/>
    </source>
</evidence>
<proteinExistence type="inferred from homology"/>
<organism evidence="11 12">
    <name type="scientific">Paramuricea clavata</name>
    <name type="common">Red gorgonian</name>
    <name type="synonym">Violescent sea-whip</name>
    <dbReference type="NCBI Taxonomy" id="317549"/>
    <lineage>
        <taxon>Eukaryota</taxon>
        <taxon>Metazoa</taxon>
        <taxon>Cnidaria</taxon>
        <taxon>Anthozoa</taxon>
        <taxon>Octocorallia</taxon>
        <taxon>Malacalcyonacea</taxon>
        <taxon>Plexauridae</taxon>
        <taxon>Paramuricea</taxon>
    </lineage>
</organism>
<sequence length="199" mass="22189">MATRKDHHHHHHNKLKHFKTPVDWQLLEKVGDGSFGAVYKLKNVKSGHLAAVKVIGGFQERTIEDVLHEMDILKKLSNQPNVVQFIGAFKFKSKSYGDQLWLVMELCRGGSVTALVKRLIRAGSCLSEDLIAFIIHETLKGLEVLHEKNVMHRDIKGANILLTSNAGVKLVDFGVSALLSNSGARKRSSVGTPYWMSPE</sequence>
<evidence type="ECO:0000313" key="12">
    <source>
        <dbReference type="Proteomes" id="UP001152795"/>
    </source>
</evidence>
<dbReference type="Gene3D" id="1.10.510.10">
    <property type="entry name" value="Transferase(Phosphotransferase) domain 1"/>
    <property type="match status" value="1"/>
</dbReference>
<feature type="non-terminal residue" evidence="11">
    <location>
        <position position="1"/>
    </location>
</feature>
<dbReference type="InterPro" id="IPR052409">
    <property type="entry name" value="Myosin-III_kinase_activity"/>
</dbReference>
<keyword evidence="10" id="KW-0808">Transferase</keyword>
<dbReference type="InterPro" id="IPR008271">
    <property type="entry name" value="Ser/Thr_kinase_AS"/>
</dbReference>
<accession>A0A6S7HLB8</accession>
<evidence type="ECO:0000256" key="2">
    <source>
        <dbReference type="ARBA" id="ARBA00004316"/>
    </source>
</evidence>
<keyword evidence="12" id="KW-1185">Reference proteome</keyword>
<dbReference type="OrthoDB" id="10027016at2759"/>
<comment type="subcellular location">
    <subcellularLocation>
        <location evidence="2">Cell projection</location>
    </subcellularLocation>
    <subcellularLocation>
        <location evidence="1">Cytoplasm</location>
        <location evidence="1">Cytoskeleton</location>
    </subcellularLocation>
</comment>
<dbReference type="EMBL" id="CACRXK020005403">
    <property type="protein sequence ID" value="CAB4006074.1"/>
    <property type="molecule type" value="Genomic_DNA"/>
</dbReference>
<keyword evidence="6 10" id="KW-0067">ATP-binding</keyword>
<dbReference type="GO" id="GO:0005524">
    <property type="term" value="F:ATP binding"/>
    <property type="evidence" value="ECO:0007669"/>
    <property type="project" value="UniProtKB-UniRule"/>
</dbReference>
<keyword evidence="5 10" id="KW-0547">Nucleotide-binding</keyword>
<name>A0A6S7HLB8_PARCT</name>
<dbReference type="GO" id="GO:0003779">
    <property type="term" value="F:actin binding"/>
    <property type="evidence" value="ECO:0007669"/>
    <property type="project" value="UniProtKB-KW"/>
</dbReference>
<evidence type="ECO:0000256" key="1">
    <source>
        <dbReference type="ARBA" id="ARBA00004245"/>
    </source>
</evidence>
<keyword evidence="3" id="KW-0963">Cytoplasm</keyword>
<evidence type="ECO:0000256" key="7">
    <source>
        <dbReference type="ARBA" id="ARBA00023203"/>
    </source>
</evidence>
<protein>
    <submittedName>
        <fullName evidence="11">Myosin-IIIa-like isoform X3</fullName>
    </submittedName>
</protein>
<dbReference type="SUPFAM" id="SSF56112">
    <property type="entry name" value="Protein kinase-like (PK-like)"/>
    <property type="match status" value="1"/>
</dbReference>
<dbReference type="PROSITE" id="PS50011">
    <property type="entry name" value="PROTEIN_KINASE_DOM"/>
    <property type="match status" value="1"/>
</dbReference>
<keyword evidence="10" id="KW-0723">Serine/threonine-protein kinase</keyword>
<dbReference type="PANTHER" id="PTHR46256">
    <property type="entry name" value="AGAP011099-PA"/>
    <property type="match status" value="1"/>
</dbReference>
<dbReference type="SMART" id="SM00220">
    <property type="entry name" value="S_TKc"/>
    <property type="match status" value="1"/>
</dbReference>
<gene>
    <name evidence="11" type="ORF">PACLA_8A055556</name>
</gene>
<evidence type="ECO:0000256" key="4">
    <source>
        <dbReference type="ARBA" id="ARBA00022737"/>
    </source>
</evidence>
<reference evidence="11" key="1">
    <citation type="submission" date="2020-04" db="EMBL/GenBank/DDBJ databases">
        <authorList>
            <person name="Alioto T."/>
            <person name="Alioto T."/>
            <person name="Gomez Garrido J."/>
        </authorList>
    </citation>
    <scope>NUCLEOTIDE SEQUENCE</scope>
    <source>
        <strain evidence="11">A484AB</strain>
    </source>
</reference>
<keyword evidence="8" id="KW-0206">Cytoskeleton</keyword>
<dbReference type="PANTHER" id="PTHR46256:SF3">
    <property type="entry name" value="MYOSIN MOTOR DOMAIN-CONTAINING PROTEIN"/>
    <property type="match status" value="1"/>
</dbReference>
<dbReference type="InterPro" id="IPR000719">
    <property type="entry name" value="Prot_kinase_dom"/>
</dbReference>
<dbReference type="GO" id="GO:0004674">
    <property type="term" value="F:protein serine/threonine kinase activity"/>
    <property type="evidence" value="ECO:0007669"/>
    <property type="project" value="UniProtKB-KW"/>
</dbReference>
<keyword evidence="7" id="KW-0009">Actin-binding</keyword>
<keyword evidence="4" id="KW-0677">Repeat</keyword>
<comment type="similarity">
    <text evidence="10">Belongs to the protein kinase superfamily.</text>
</comment>
<evidence type="ECO:0000256" key="6">
    <source>
        <dbReference type="ARBA" id="ARBA00022840"/>
    </source>
</evidence>
<keyword evidence="9" id="KW-0966">Cell projection</keyword>
<dbReference type="GO" id="GO:0000146">
    <property type="term" value="F:microfilament motor activity"/>
    <property type="evidence" value="ECO:0007669"/>
    <property type="project" value="TreeGrafter"/>
</dbReference>
<dbReference type="Proteomes" id="UP001152795">
    <property type="component" value="Unassembled WGS sequence"/>
</dbReference>
<dbReference type="GO" id="GO:0042995">
    <property type="term" value="C:cell projection"/>
    <property type="evidence" value="ECO:0007669"/>
    <property type="project" value="UniProtKB-SubCell"/>
</dbReference>
<keyword evidence="10" id="KW-0418">Kinase</keyword>
<dbReference type="AlphaFoldDB" id="A0A6S7HLB8"/>
<comment type="caution">
    <text evidence="11">The sequence shown here is derived from an EMBL/GenBank/DDBJ whole genome shotgun (WGS) entry which is preliminary data.</text>
</comment>
<dbReference type="GO" id="GO:0005856">
    <property type="term" value="C:cytoskeleton"/>
    <property type="evidence" value="ECO:0007669"/>
    <property type="project" value="UniProtKB-SubCell"/>
</dbReference>
<evidence type="ECO:0000256" key="5">
    <source>
        <dbReference type="ARBA" id="ARBA00022741"/>
    </source>
</evidence>
<dbReference type="InterPro" id="IPR017441">
    <property type="entry name" value="Protein_kinase_ATP_BS"/>
</dbReference>
<evidence type="ECO:0000256" key="8">
    <source>
        <dbReference type="ARBA" id="ARBA00023212"/>
    </source>
</evidence>
<evidence type="ECO:0000256" key="10">
    <source>
        <dbReference type="RuleBase" id="RU000304"/>
    </source>
</evidence>
<evidence type="ECO:0000256" key="3">
    <source>
        <dbReference type="ARBA" id="ARBA00022490"/>
    </source>
</evidence>
<dbReference type="PROSITE" id="PS00108">
    <property type="entry name" value="PROTEIN_KINASE_ST"/>
    <property type="match status" value="1"/>
</dbReference>
<evidence type="ECO:0000313" key="11">
    <source>
        <dbReference type="EMBL" id="CAB4006074.1"/>
    </source>
</evidence>
<dbReference type="InterPro" id="IPR011009">
    <property type="entry name" value="Kinase-like_dom_sf"/>
</dbReference>
<dbReference type="PROSITE" id="PS00107">
    <property type="entry name" value="PROTEIN_KINASE_ATP"/>
    <property type="match status" value="1"/>
</dbReference>
<dbReference type="Pfam" id="PF00069">
    <property type="entry name" value="Pkinase"/>
    <property type="match status" value="1"/>
</dbReference>
<dbReference type="GO" id="GO:0030832">
    <property type="term" value="P:regulation of actin filament length"/>
    <property type="evidence" value="ECO:0007669"/>
    <property type="project" value="TreeGrafter"/>
</dbReference>